<dbReference type="Proteomes" id="UP001165524">
    <property type="component" value="Unassembled WGS sequence"/>
</dbReference>
<feature type="chain" id="PRO_5045408595" evidence="1">
    <location>
        <begin position="18"/>
        <end position="271"/>
    </location>
</feature>
<feature type="domain" description="M23ase beta-sheet core" evidence="2">
    <location>
        <begin position="166"/>
        <end position="261"/>
    </location>
</feature>
<name>A0ABT0E6T0_9GAMM</name>
<protein>
    <submittedName>
        <fullName evidence="3">M23 family metallopeptidase</fullName>
    </submittedName>
</protein>
<sequence>MRVFFFSLLFWSSALMADDLLLSLRGEPAPGALVVATVAPQTQAWLDGQPLKVSPSGLVPFGFGRDASGEAELVLRRQELEQRVSLKLTPREWNIQRIEGVPQRTVDPPPPAVLERIREEAAQVRRAREIFSELEHFADDFIWPVTGRISGVYGSQRVYNGVPGSPHLGVDIAAPMGTQALAPAAGVVTLVHEDMFYSGGTLVIDHGYGVSSTFIHLSGILVEEGERVTKGQPVALVGATGRATGPHLDWRLNWFQERLDPQTWVGAMPVP</sequence>
<dbReference type="InterPro" id="IPR050570">
    <property type="entry name" value="Cell_wall_metabolism_enzyme"/>
</dbReference>
<dbReference type="InterPro" id="IPR016047">
    <property type="entry name" value="M23ase_b-sheet_dom"/>
</dbReference>
<comment type="caution">
    <text evidence="3">The sequence shown here is derived from an EMBL/GenBank/DDBJ whole genome shotgun (WGS) entry which is preliminary data.</text>
</comment>
<reference evidence="3" key="1">
    <citation type="submission" date="2022-04" db="EMBL/GenBank/DDBJ databases">
        <title>Alcanivorax sp. CY1518 draft genome sequence.</title>
        <authorList>
            <person name="Zhao G."/>
            <person name="An M."/>
        </authorList>
    </citation>
    <scope>NUCLEOTIDE SEQUENCE</scope>
    <source>
        <strain evidence="3">CY1518</strain>
    </source>
</reference>
<dbReference type="PANTHER" id="PTHR21666">
    <property type="entry name" value="PEPTIDASE-RELATED"/>
    <property type="match status" value="1"/>
</dbReference>
<dbReference type="RefSeq" id="WP_246950889.1">
    <property type="nucleotide sequence ID" value="NZ_JALKII010000003.1"/>
</dbReference>
<keyword evidence="4" id="KW-1185">Reference proteome</keyword>
<dbReference type="Gene3D" id="2.70.70.10">
    <property type="entry name" value="Glucose Permease (Domain IIA)"/>
    <property type="match status" value="1"/>
</dbReference>
<evidence type="ECO:0000256" key="1">
    <source>
        <dbReference type="SAM" id="SignalP"/>
    </source>
</evidence>
<organism evidence="3 4">
    <name type="scientific">Alcanivorax quisquiliarum</name>
    <dbReference type="NCBI Taxonomy" id="2933565"/>
    <lineage>
        <taxon>Bacteria</taxon>
        <taxon>Pseudomonadati</taxon>
        <taxon>Pseudomonadota</taxon>
        <taxon>Gammaproteobacteria</taxon>
        <taxon>Oceanospirillales</taxon>
        <taxon>Alcanivoracaceae</taxon>
        <taxon>Alcanivorax</taxon>
    </lineage>
</organism>
<dbReference type="CDD" id="cd12797">
    <property type="entry name" value="M23_peptidase"/>
    <property type="match status" value="1"/>
</dbReference>
<dbReference type="Pfam" id="PF01551">
    <property type="entry name" value="Peptidase_M23"/>
    <property type="match status" value="1"/>
</dbReference>
<dbReference type="InterPro" id="IPR011055">
    <property type="entry name" value="Dup_hybrid_motif"/>
</dbReference>
<dbReference type="PANTHER" id="PTHR21666:SF285">
    <property type="entry name" value="M23 FAMILY METALLOPEPTIDASE"/>
    <property type="match status" value="1"/>
</dbReference>
<keyword evidence="1" id="KW-0732">Signal</keyword>
<evidence type="ECO:0000313" key="3">
    <source>
        <dbReference type="EMBL" id="MCK0537438.1"/>
    </source>
</evidence>
<dbReference type="EMBL" id="JALKII010000003">
    <property type="protein sequence ID" value="MCK0537438.1"/>
    <property type="molecule type" value="Genomic_DNA"/>
</dbReference>
<dbReference type="SUPFAM" id="SSF51261">
    <property type="entry name" value="Duplicated hybrid motif"/>
    <property type="match status" value="1"/>
</dbReference>
<proteinExistence type="predicted"/>
<evidence type="ECO:0000313" key="4">
    <source>
        <dbReference type="Proteomes" id="UP001165524"/>
    </source>
</evidence>
<gene>
    <name evidence="3" type="ORF">MU846_06900</name>
</gene>
<feature type="signal peptide" evidence="1">
    <location>
        <begin position="1"/>
        <end position="17"/>
    </location>
</feature>
<evidence type="ECO:0000259" key="2">
    <source>
        <dbReference type="Pfam" id="PF01551"/>
    </source>
</evidence>
<accession>A0ABT0E6T0</accession>